<reference evidence="1 2" key="1">
    <citation type="submission" date="2023-05" db="EMBL/GenBank/DDBJ databases">
        <title>Microbacterium dauci sp.nov., Isolated from Carrot Rhizosphere Soil.</title>
        <authorList>
            <person name="Xiao Z."/>
            <person name="Zheng J."/>
        </authorList>
    </citation>
    <scope>NUCLEOTIDE SEQUENCE [LARGE SCALE GENOMIC DNA]</scope>
    <source>
        <strain evidence="1 2">LX3-4</strain>
    </source>
</reference>
<protein>
    <submittedName>
        <fullName evidence="1">DUF4192 family protein</fullName>
    </submittedName>
</protein>
<dbReference type="Pfam" id="PF13830">
    <property type="entry name" value="DUF4192"/>
    <property type="match status" value="1"/>
</dbReference>
<evidence type="ECO:0000313" key="1">
    <source>
        <dbReference type="EMBL" id="MDJ1113850.1"/>
    </source>
</evidence>
<dbReference type="Proteomes" id="UP001321481">
    <property type="component" value="Unassembled WGS sequence"/>
</dbReference>
<comment type="caution">
    <text evidence="1">The sequence shown here is derived from an EMBL/GenBank/DDBJ whole genome shotgun (WGS) entry which is preliminary data.</text>
</comment>
<dbReference type="RefSeq" id="WP_283715348.1">
    <property type="nucleotide sequence ID" value="NZ_JASJND010000004.1"/>
</dbReference>
<organism evidence="1 2">
    <name type="scientific">Microbacterium dauci</name>
    <dbReference type="NCBI Taxonomy" id="3048008"/>
    <lineage>
        <taxon>Bacteria</taxon>
        <taxon>Bacillati</taxon>
        <taxon>Actinomycetota</taxon>
        <taxon>Actinomycetes</taxon>
        <taxon>Micrococcales</taxon>
        <taxon>Microbacteriaceae</taxon>
        <taxon>Microbacterium</taxon>
    </lineage>
</organism>
<proteinExistence type="predicted"/>
<sequence length="359" mass="37556">MSMIVRAADAAHLLSLVPHLLGYTPTQSLVVIPMARGRSLGAMRVDLPPDDVDLDPVASSVMGMVCRIPQADAVVVVVYTVASTRQGLPEADLVEALRRSADACGLAVTDALTVAGDGWGSHLSADGVRPMSELDERMPPGDQATGADLPAASPALVAGVAAATASVEAALTVLCGIPSVGDSAARIDPAALEAACALDDLPALFEDALGWDAAALDPMHAAVLLWCLMRPSLRDVALVQWSSDRAGGDRALDAQRRWEDGEDYPADLAEVMWGEGSRPDPARLEQALMLVRHVAAVADRAQTPGPLATAAWLSWALGRSTHAGRLADAALDVDSRHGLADIVRSFVAASHLPDWAFRR</sequence>
<name>A0ABT6ZDP7_9MICO</name>
<dbReference type="InterPro" id="IPR025447">
    <property type="entry name" value="DUF4192"/>
</dbReference>
<dbReference type="EMBL" id="JASJND010000004">
    <property type="protein sequence ID" value="MDJ1113850.1"/>
    <property type="molecule type" value="Genomic_DNA"/>
</dbReference>
<gene>
    <name evidence="1" type="ORF">QNI14_05235</name>
</gene>
<evidence type="ECO:0000313" key="2">
    <source>
        <dbReference type="Proteomes" id="UP001321481"/>
    </source>
</evidence>
<accession>A0ABT6ZDP7</accession>
<keyword evidence="2" id="KW-1185">Reference proteome</keyword>